<feature type="transmembrane region" description="Helical" evidence="5">
    <location>
        <begin position="275"/>
        <end position="295"/>
    </location>
</feature>
<dbReference type="EMBL" id="CAXIEN010000017">
    <property type="protein sequence ID" value="CAL1265432.1"/>
    <property type="molecule type" value="Genomic_DNA"/>
</dbReference>
<keyword evidence="8" id="KW-1185">Reference proteome</keyword>
<feature type="transmembrane region" description="Helical" evidence="5">
    <location>
        <begin position="26"/>
        <end position="48"/>
    </location>
</feature>
<sequence>MPVTSETERKMGYLGNQNLISSQPPLVVFIVCLTAFGCTMIVLAYIIGEQEVPNPDVQMDWNKFFKKVATLNLCPLKNYTKLKNEVGSGLHAESALNSSSSGVVDASNSMSAVLSNVVDSAMDDSSIESTLVEKTVKVTFGLQGKLPPESQFNMKGKLKGKMLGLPGKYAHLLFNVSLSFRSLDNTTCVGDKCSSLFEVCISMNLPSELLPKTKSPEGCMIKNVFFKKVIPVRFSDIPILDEKHSNTCIALDYTPDEKLTEMLSPHDRSIVNLHLMHTSYFMFVMVMTLVCYSMIRGRYRQPKSYHSLPKVPSDI</sequence>
<gene>
    <name evidence="7" type="ORF">LARSCL_LOCUS2523</name>
</gene>
<evidence type="ECO:0000259" key="6">
    <source>
        <dbReference type="Pfam" id="PF14940"/>
    </source>
</evidence>
<dbReference type="InterPro" id="IPR039493">
    <property type="entry name" value="TMEM248/TMEM219"/>
</dbReference>
<accession>A0AAV1Z1P6</accession>
<evidence type="ECO:0000256" key="1">
    <source>
        <dbReference type="ARBA" id="ARBA00004370"/>
    </source>
</evidence>
<evidence type="ECO:0000256" key="5">
    <source>
        <dbReference type="SAM" id="Phobius"/>
    </source>
</evidence>
<dbReference type="PANTHER" id="PTHR16002:SF4">
    <property type="entry name" value="TMEM248_TMEM219 DOMAIN-CONTAINING PROTEIN"/>
    <property type="match status" value="1"/>
</dbReference>
<dbReference type="AlphaFoldDB" id="A0AAV1Z1P6"/>
<comment type="caution">
    <text evidence="7">The sequence shown here is derived from an EMBL/GenBank/DDBJ whole genome shotgun (WGS) entry which is preliminary data.</text>
</comment>
<dbReference type="Proteomes" id="UP001497382">
    <property type="component" value="Unassembled WGS sequence"/>
</dbReference>
<comment type="subcellular location">
    <subcellularLocation>
        <location evidence="1">Membrane</location>
    </subcellularLocation>
</comment>
<evidence type="ECO:0000256" key="4">
    <source>
        <dbReference type="ARBA" id="ARBA00023136"/>
    </source>
</evidence>
<dbReference type="InterPro" id="IPR039587">
    <property type="entry name" value="TMEM248/TMEM219_dom"/>
</dbReference>
<dbReference type="Pfam" id="PF14940">
    <property type="entry name" value="TMEM219"/>
    <property type="match status" value="1"/>
</dbReference>
<keyword evidence="4 5" id="KW-0472">Membrane</keyword>
<evidence type="ECO:0000256" key="2">
    <source>
        <dbReference type="ARBA" id="ARBA00022692"/>
    </source>
</evidence>
<evidence type="ECO:0000313" key="7">
    <source>
        <dbReference type="EMBL" id="CAL1265432.1"/>
    </source>
</evidence>
<organism evidence="7 8">
    <name type="scientific">Larinioides sclopetarius</name>
    <dbReference type="NCBI Taxonomy" id="280406"/>
    <lineage>
        <taxon>Eukaryota</taxon>
        <taxon>Metazoa</taxon>
        <taxon>Ecdysozoa</taxon>
        <taxon>Arthropoda</taxon>
        <taxon>Chelicerata</taxon>
        <taxon>Arachnida</taxon>
        <taxon>Araneae</taxon>
        <taxon>Araneomorphae</taxon>
        <taxon>Entelegynae</taxon>
        <taxon>Araneoidea</taxon>
        <taxon>Araneidae</taxon>
        <taxon>Larinioides</taxon>
    </lineage>
</organism>
<keyword evidence="2 5" id="KW-0812">Transmembrane</keyword>
<proteinExistence type="predicted"/>
<reference evidence="7 8" key="1">
    <citation type="submission" date="2024-04" db="EMBL/GenBank/DDBJ databases">
        <authorList>
            <person name="Rising A."/>
            <person name="Reimegard J."/>
            <person name="Sonavane S."/>
            <person name="Akerstrom W."/>
            <person name="Nylinder S."/>
            <person name="Hedman E."/>
            <person name="Kallberg Y."/>
        </authorList>
    </citation>
    <scope>NUCLEOTIDE SEQUENCE [LARGE SCALE GENOMIC DNA]</scope>
</reference>
<protein>
    <recommendedName>
        <fullName evidence="6">TMEM248/TMEM219 domain-containing protein</fullName>
    </recommendedName>
</protein>
<dbReference type="GO" id="GO:0016020">
    <property type="term" value="C:membrane"/>
    <property type="evidence" value="ECO:0007669"/>
    <property type="project" value="UniProtKB-SubCell"/>
</dbReference>
<name>A0AAV1Z1P6_9ARAC</name>
<evidence type="ECO:0000313" key="8">
    <source>
        <dbReference type="Proteomes" id="UP001497382"/>
    </source>
</evidence>
<dbReference type="PANTHER" id="PTHR16002">
    <property type="entry name" value="TRANSMEMBRANE PROTEIN 248-LIKE"/>
    <property type="match status" value="1"/>
</dbReference>
<evidence type="ECO:0000256" key="3">
    <source>
        <dbReference type="ARBA" id="ARBA00022989"/>
    </source>
</evidence>
<feature type="domain" description="TMEM248/TMEM219" evidence="6">
    <location>
        <begin position="19"/>
        <end position="260"/>
    </location>
</feature>
<keyword evidence="3 5" id="KW-1133">Transmembrane helix</keyword>